<dbReference type="PANTHER" id="PTHR30616:SF2">
    <property type="entry name" value="PURINE NUCLEOSIDE PHOSPHORYLASE LACC1"/>
    <property type="match status" value="1"/>
</dbReference>
<organism evidence="11">
    <name type="scientific">Candidatus Thiocaldithrix dubininis</name>
    <dbReference type="NCBI Taxonomy" id="3080823"/>
    <lineage>
        <taxon>Bacteria</taxon>
        <taxon>Pseudomonadati</taxon>
        <taxon>Pseudomonadota</taxon>
        <taxon>Gammaproteobacteria</taxon>
        <taxon>Thiotrichales</taxon>
        <taxon>Thiotrichaceae</taxon>
        <taxon>Candidatus Thiocaldithrix</taxon>
    </lineage>
</organism>
<dbReference type="InterPro" id="IPR003730">
    <property type="entry name" value="Cu_polyphenol_OxRdtase"/>
</dbReference>
<dbReference type="CDD" id="cd16833">
    <property type="entry name" value="YfiH"/>
    <property type="match status" value="1"/>
</dbReference>
<evidence type="ECO:0000256" key="2">
    <source>
        <dbReference type="ARBA" id="ARBA00007353"/>
    </source>
</evidence>
<proteinExistence type="inferred from homology"/>
<comment type="catalytic activity">
    <reaction evidence="1">
        <text>inosine + phosphate = alpha-D-ribose 1-phosphate + hypoxanthine</text>
        <dbReference type="Rhea" id="RHEA:27646"/>
        <dbReference type="ChEBI" id="CHEBI:17368"/>
        <dbReference type="ChEBI" id="CHEBI:17596"/>
        <dbReference type="ChEBI" id="CHEBI:43474"/>
        <dbReference type="ChEBI" id="CHEBI:57720"/>
        <dbReference type="EC" id="2.4.2.1"/>
    </reaction>
    <physiologicalReaction direction="left-to-right" evidence="1">
        <dbReference type="Rhea" id="RHEA:27647"/>
    </physiologicalReaction>
</comment>
<protein>
    <recommendedName>
        <fullName evidence="10">Purine nucleoside phosphorylase</fullName>
    </recommendedName>
</protein>
<dbReference type="EMBL" id="CP124755">
    <property type="protein sequence ID" value="WGZ89746.1"/>
    <property type="molecule type" value="Genomic_DNA"/>
</dbReference>
<dbReference type="GO" id="GO:0005507">
    <property type="term" value="F:copper ion binding"/>
    <property type="evidence" value="ECO:0007669"/>
    <property type="project" value="TreeGrafter"/>
</dbReference>
<keyword evidence="3" id="KW-0808">Transferase</keyword>
<dbReference type="AlphaFoldDB" id="A0AA95KDS2"/>
<keyword evidence="5" id="KW-0378">Hydrolase</keyword>
<comment type="catalytic activity">
    <reaction evidence="7">
        <text>adenosine + H2O + H(+) = inosine + NH4(+)</text>
        <dbReference type="Rhea" id="RHEA:24408"/>
        <dbReference type="ChEBI" id="CHEBI:15377"/>
        <dbReference type="ChEBI" id="CHEBI:15378"/>
        <dbReference type="ChEBI" id="CHEBI:16335"/>
        <dbReference type="ChEBI" id="CHEBI:17596"/>
        <dbReference type="ChEBI" id="CHEBI:28938"/>
        <dbReference type="EC" id="3.5.4.4"/>
    </reaction>
    <physiologicalReaction direction="left-to-right" evidence="7">
        <dbReference type="Rhea" id="RHEA:24409"/>
    </physiologicalReaction>
</comment>
<dbReference type="PANTHER" id="PTHR30616">
    <property type="entry name" value="UNCHARACTERIZED PROTEIN YFIH"/>
    <property type="match status" value="1"/>
</dbReference>
<gene>
    <name evidence="11" type="primary">pgeF</name>
    <name evidence="11" type="ORF">QJT80_09550</name>
</gene>
<dbReference type="NCBIfam" id="TIGR00726">
    <property type="entry name" value="peptidoglycan editing factor PgeF"/>
    <property type="match status" value="1"/>
</dbReference>
<dbReference type="Proteomes" id="UP001300672">
    <property type="component" value="Chromosome"/>
</dbReference>
<comment type="catalytic activity">
    <reaction evidence="8">
        <text>adenosine + phosphate = alpha-D-ribose 1-phosphate + adenine</text>
        <dbReference type="Rhea" id="RHEA:27642"/>
        <dbReference type="ChEBI" id="CHEBI:16335"/>
        <dbReference type="ChEBI" id="CHEBI:16708"/>
        <dbReference type="ChEBI" id="CHEBI:43474"/>
        <dbReference type="ChEBI" id="CHEBI:57720"/>
        <dbReference type="EC" id="2.4.2.1"/>
    </reaction>
    <physiologicalReaction direction="left-to-right" evidence="8">
        <dbReference type="Rhea" id="RHEA:27643"/>
    </physiologicalReaction>
</comment>
<evidence type="ECO:0000256" key="9">
    <source>
        <dbReference type="ARBA" id="ARBA00049893"/>
    </source>
</evidence>
<dbReference type="KEGG" id="tdu:QJT80_09550"/>
<evidence type="ECO:0000256" key="4">
    <source>
        <dbReference type="ARBA" id="ARBA00022723"/>
    </source>
</evidence>
<evidence type="ECO:0000256" key="8">
    <source>
        <dbReference type="ARBA" id="ARBA00048968"/>
    </source>
</evidence>
<name>A0AA95KDS2_9GAMM</name>
<dbReference type="SUPFAM" id="SSF64438">
    <property type="entry name" value="CNF1/YfiH-like putative cysteine hydrolases"/>
    <property type="match status" value="1"/>
</dbReference>
<evidence type="ECO:0000256" key="10">
    <source>
        <dbReference type="RuleBase" id="RU361274"/>
    </source>
</evidence>
<sequence>MKFDWIIPNWAAPANVKAVCTTRSGGVSLAPFESLNLGNHVGDDPYAVARNRLLVGDILNLPTEPLWLQQVHGTDVCGMGAVSCYPTADASVALQKAQVCVVMTADCLPVLFCDQAGTKAGAAHAGWRGLQAGVLERTVQALQTEPRELMAWLGPAIGATAFEVGEEVRHAFMQSDAAAEAAFKPSSNAGKWLADIYLLARQRLQGLGVTQISGGDYCTYSDTERFFSYRRDGQTGRMGSFIWLE</sequence>
<keyword evidence="6" id="KW-0862">Zinc</keyword>
<evidence type="ECO:0000313" key="11">
    <source>
        <dbReference type="EMBL" id="WGZ89746.1"/>
    </source>
</evidence>
<comment type="catalytic activity">
    <reaction evidence="9">
        <text>S-methyl-5'-thioadenosine + phosphate = 5-(methylsulfanyl)-alpha-D-ribose 1-phosphate + adenine</text>
        <dbReference type="Rhea" id="RHEA:11852"/>
        <dbReference type="ChEBI" id="CHEBI:16708"/>
        <dbReference type="ChEBI" id="CHEBI:17509"/>
        <dbReference type="ChEBI" id="CHEBI:43474"/>
        <dbReference type="ChEBI" id="CHEBI:58533"/>
        <dbReference type="EC" id="2.4.2.28"/>
    </reaction>
    <physiologicalReaction direction="left-to-right" evidence="9">
        <dbReference type="Rhea" id="RHEA:11853"/>
    </physiologicalReaction>
</comment>
<dbReference type="InterPro" id="IPR038371">
    <property type="entry name" value="Cu_polyphenol_OxRdtase_sf"/>
</dbReference>
<dbReference type="GO" id="GO:0017061">
    <property type="term" value="F:S-methyl-5-thioadenosine phosphorylase activity"/>
    <property type="evidence" value="ECO:0007669"/>
    <property type="project" value="UniProtKB-EC"/>
</dbReference>
<dbReference type="Pfam" id="PF02578">
    <property type="entry name" value="Cu-oxidase_4"/>
    <property type="match status" value="1"/>
</dbReference>
<evidence type="ECO:0000256" key="5">
    <source>
        <dbReference type="ARBA" id="ARBA00022801"/>
    </source>
</evidence>
<evidence type="ECO:0000256" key="1">
    <source>
        <dbReference type="ARBA" id="ARBA00000553"/>
    </source>
</evidence>
<reference evidence="11" key="1">
    <citation type="journal article" date="2023" name="Int. J. Mol. Sci.">
        <title>Metagenomics Revealed a New Genus 'Candidatus Thiocaldithrix dubininis' gen. nov., sp. nov. and a New Species 'Candidatus Thiothrix putei' sp. nov. in the Family Thiotrichaceae, Some Members of Which Have Traits of Both Na+- and H+-Motive Energetics.</title>
        <authorList>
            <person name="Ravin N.V."/>
            <person name="Muntyan M.S."/>
            <person name="Smolyakov D.D."/>
            <person name="Rudenko T.S."/>
            <person name="Beletsky A.V."/>
            <person name="Mardanov A.V."/>
            <person name="Grabovich M.Y."/>
        </authorList>
    </citation>
    <scope>NUCLEOTIDE SEQUENCE</scope>
    <source>
        <strain evidence="11">GKL-01</strain>
    </source>
</reference>
<dbReference type="Gene3D" id="3.60.140.10">
    <property type="entry name" value="CNF1/YfiH-like putative cysteine hydrolases"/>
    <property type="match status" value="1"/>
</dbReference>
<reference evidence="11" key="2">
    <citation type="submission" date="2023-04" db="EMBL/GenBank/DDBJ databases">
        <authorList>
            <person name="Beletskiy A.V."/>
            <person name="Mardanov A.V."/>
            <person name="Ravin N.V."/>
        </authorList>
    </citation>
    <scope>NUCLEOTIDE SEQUENCE</scope>
    <source>
        <strain evidence="11">GKL-01</strain>
    </source>
</reference>
<dbReference type="GO" id="GO:0016787">
    <property type="term" value="F:hydrolase activity"/>
    <property type="evidence" value="ECO:0007669"/>
    <property type="project" value="UniProtKB-KW"/>
</dbReference>
<evidence type="ECO:0000256" key="7">
    <source>
        <dbReference type="ARBA" id="ARBA00047989"/>
    </source>
</evidence>
<dbReference type="InterPro" id="IPR011324">
    <property type="entry name" value="Cytotoxic_necrot_fac-like_cat"/>
</dbReference>
<evidence type="ECO:0000256" key="6">
    <source>
        <dbReference type="ARBA" id="ARBA00022833"/>
    </source>
</evidence>
<keyword evidence="4" id="KW-0479">Metal-binding</keyword>
<accession>A0AA95KDS2</accession>
<evidence type="ECO:0000256" key="3">
    <source>
        <dbReference type="ARBA" id="ARBA00022679"/>
    </source>
</evidence>
<comment type="similarity">
    <text evidence="2 10">Belongs to the purine nucleoside phosphorylase YfiH/LACC1 family.</text>
</comment>